<dbReference type="EMBL" id="JAIRAU010000027">
    <property type="protein sequence ID" value="MBZ5711798.1"/>
    <property type="molecule type" value="Genomic_DNA"/>
</dbReference>
<dbReference type="RefSeq" id="WP_224193558.1">
    <property type="nucleotide sequence ID" value="NZ_JAIRAU010000027.1"/>
</dbReference>
<reference evidence="1" key="1">
    <citation type="submission" date="2021-08" db="EMBL/GenBank/DDBJ databases">
        <authorList>
            <person name="Stevens D.C."/>
        </authorList>
    </citation>
    <scope>NUCLEOTIDE SEQUENCE</scope>
    <source>
        <strain evidence="1">DSM 53165</strain>
    </source>
</reference>
<comment type="caution">
    <text evidence="1">The sequence shown here is derived from an EMBL/GenBank/DDBJ whole genome shotgun (WGS) entry which is preliminary data.</text>
</comment>
<evidence type="ECO:0000313" key="2">
    <source>
        <dbReference type="Proteomes" id="UP001139031"/>
    </source>
</evidence>
<name>A0ABS7TU96_9BACT</name>
<evidence type="ECO:0000313" key="1">
    <source>
        <dbReference type="EMBL" id="MBZ5711798.1"/>
    </source>
</evidence>
<sequence length="228" mass="24293">MASRPPAGAGGAMELEYAEFCLSGFTRQPFAASVDALRAVGQRYPVRMFSIREPGDRSTTIEPVGRAVDLSRAMGVTTWHGVHAGADPGLVTLYRRRDGGADIDGYLPVSWATQRLPALSPITILAAYADFATAAALALQVEVFTVGNEWCEEGIGGEDVIPPNLLAVFAEHHITAIADELRAAGAVLDGPRPGLVRVWLQARSRFAAGLEPDPRVTELLAGVLRGLY</sequence>
<organism evidence="1 2">
    <name type="scientific">Nannocystis pusilla</name>
    <dbReference type="NCBI Taxonomy" id="889268"/>
    <lineage>
        <taxon>Bacteria</taxon>
        <taxon>Pseudomonadati</taxon>
        <taxon>Myxococcota</taxon>
        <taxon>Polyangia</taxon>
        <taxon>Nannocystales</taxon>
        <taxon>Nannocystaceae</taxon>
        <taxon>Nannocystis</taxon>
    </lineage>
</organism>
<dbReference type="Proteomes" id="UP001139031">
    <property type="component" value="Unassembled WGS sequence"/>
</dbReference>
<accession>A0ABS7TU96</accession>
<gene>
    <name evidence="1" type="ORF">K7C98_21360</name>
</gene>
<proteinExistence type="predicted"/>
<keyword evidence="2" id="KW-1185">Reference proteome</keyword>
<protein>
    <submittedName>
        <fullName evidence="1">Uncharacterized protein</fullName>
    </submittedName>
</protein>